<feature type="transmembrane region" description="Helical" evidence="2">
    <location>
        <begin position="721"/>
        <end position="740"/>
    </location>
</feature>
<dbReference type="InterPro" id="IPR007789">
    <property type="entry name" value="DUF688"/>
</dbReference>
<accession>A0AAN9P9U0</accession>
<gene>
    <name evidence="3" type="ORF">RIF29_05569</name>
</gene>
<evidence type="ECO:0000313" key="4">
    <source>
        <dbReference type="Proteomes" id="UP001372338"/>
    </source>
</evidence>
<name>A0AAN9P9U0_CROPI</name>
<feature type="compositionally biased region" description="Basic and acidic residues" evidence="1">
    <location>
        <begin position="90"/>
        <end position="99"/>
    </location>
</feature>
<keyword evidence="2" id="KW-0812">Transmembrane</keyword>
<feature type="region of interest" description="Disordered" evidence="1">
    <location>
        <begin position="87"/>
        <end position="123"/>
    </location>
</feature>
<organism evidence="3 4">
    <name type="scientific">Crotalaria pallida</name>
    <name type="common">Smooth rattlebox</name>
    <name type="synonym">Crotalaria striata</name>
    <dbReference type="NCBI Taxonomy" id="3830"/>
    <lineage>
        <taxon>Eukaryota</taxon>
        <taxon>Viridiplantae</taxon>
        <taxon>Streptophyta</taxon>
        <taxon>Embryophyta</taxon>
        <taxon>Tracheophyta</taxon>
        <taxon>Spermatophyta</taxon>
        <taxon>Magnoliopsida</taxon>
        <taxon>eudicotyledons</taxon>
        <taxon>Gunneridae</taxon>
        <taxon>Pentapetalae</taxon>
        <taxon>rosids</taxon>
        <taxon>fabids</taxon>
        <taxon>Fabales</taxon>
        <taxon>Fabaceae</taxon>
        <taxon>Papilionoideae</taxon>
        <taxon>50 kb inversion clade</taxon>
        <taxon>genistoids sensu lato</taxon>
        <taxon>core genistoids</taxon>
        <taxon>Crotalarieae</taxon>
        <taxon>Crotalaria</taxon>
    </lineage>
</organism>
<reference evidence="3 4" key="1">
    <citation type="submission" date="2024-01" db="EMBL/GenBank/DDBJ databases">
        <title>The genomes of 5 underutilized Papilionoideae crops provide insights into root nodulation and disease resistanc.</title>
        <authorList>
            <person name="Yuan L."/>
        </authorList>
    </citation>
    <scope>NUCLEOTIDE SEQUENCE [LARGE SCALE GENOMIC DNA]</scope>
    <source>
        <strain evidence="3">ZHUSHIDOU_FW_LH</strain>
        <tissue evidence="3">Leaf</tissue>
    </source>
</reference>
<evidence type="ECO:0000256" key="2">
    <source>
        <dbReference type="SAM" id="Phobius"/>
    </source>
</evidence>
<dbReference type="PANTHER" id="PTHR33671:SF2">
    <property type="entry name" value="N-METHYLTRANSFERASE, PUTATIVE (DUF688)-RELATED"/>
    <property type="match status" value="1"/>
</dbReference>
<evidence type="ECO:0000256" key="1">
    <source>
        <dbReference type="SAM" id="MobiDB-lite"/>
    </source>
</evidence>
<keyword evidence="2" id="KW-0472">Membrane</keyword>
<keyword evidence="2" id="KW-1133">Transmembrane helix</keyword>
<proteinExistence type="predicted"/>
<protein>
    <submittedName>
        <fullName evidence="3">Uncharacterized protein</fullName>
    </submittedName>
</protein>
<dbReference type="EMBL" id="JAYWIO010000001">
    <property type="protein sequence ID" value="KAK7290838.1"/>
    <property type="molecule type" value="Genomic_DNA"/>
</dbReference>
<keyword evidence="4" id="KW-1185">Reference proteome</keyword>
<sequence>MVRGTVNSVRNSQETNHMILKDIMEEKQLNFNRPLLSVRRFSTTVASETDYKSNTYNSKAKPQHLPAYKSELTSGPVRNPGTVPFVWEKIPGRPKDESKSQTQDFELPPISPNLPPGRVSKLKQQDTDINGISITEMRTGSTVSNSRSVVSLKEKIQEMSSSDSDDGSEVYLDACDTLSRTDSFSMSCSGLGLGGLDDQEVIQPSRSFSNDRQARDFMIDRFLPAAKAMTSETPQYASCRKPVIGPEQHKQVNKVVSAEKSHPFDQHKPKALQHYIQDIQKEGSKDVSEDCNGSENDTTTACGLFPRFCLLHPIPGLKMEDKVQSSEFHGMQAKSIASHNETTKEHARTPFDRKKPVDSHRMLGFKGEKEILSISEKYMPADSHQRGCSRLLACESTQCDPSYEGPIVEKTLYVDSIQKFKARTCSCSKEMNGQVNGRGEICKSLRRDTCLLKNPSDFSNGNNKDLDFVDVKATIQPKSSESFGSPLLGCAENPSKAMQVEMVNHSKKLVSEKEGPMKPGIQASDIDKNLVPISRPEVVENKKIKLESHVSRTRKKFDSLIQNSEVDMKSQRFVRWVDQECTQGSTPNPSTFAWSKVVDEGKIDLESKCHMNSGNRERSEARYSQLALALPSLKAPSESWLNRILPTISKRNISSRSNNLVANLSARNRTPKTTSLCPNKWESMVKSSNVHHGHIKFPKAKAIYPEKGFFIQVKDAADNDLAVVIFLVLLLNSLGIMWNLECVKLN</sequence>
<dbReference type="Proteomes" id="UP001372338">
    <property type="component" value="Unassembled WGS sequence"/>
</dbReference>
<dbReference type="Pfam" id="PF05097">
    <property type="entry name" value="DUF688"/>
    <property type="match status" value="1"/>
</dbReference>
<dbReference type="PANTHER" id="PTHR33671">
    <property type="entry name" value="N-METHYLTRANSFERASE, PUTATIVE (DUF688)-RELATED"/>
    <property type="match status" value="1"/>
</dbReference>
<comment type="caution">
    <text evidence="3">The sequence shown here is derived from an EMBL/GenBank/DDBJ whole genome shotgun (WGS) entry which is preliminary data.</text>
</comment>
<feature type="region of interest" description="Disordered" evidence="1">
    <location>
        <begin position="337"/>
        <end position="358"/>
    </location>
</feature>
<feature type="compositionally biased region" description="Basic and acidic residues" evidence="1">
    <location>
        <begin position="341"/>
        <end position="358"/>
    </location>
</feature>
<dbReference type="AlphaFoldDB" id="A0AAN9P9U0"/>
<evidence type="ECO:0000313" key="3">
    <source>
        <dbReference type="EMBL" id="KAK7290838.1"/>
    </source>
</evidence>